<protein>
    <submittedName>
        <fullName evidence="1">Uncharacterized protein</fullName>
    </submittedName>
</protein>
<proteinExistence type="predicted"/>
<accession>A0A6C0AYQ4</accession>
<organism evidence="1">
    <name type="scientific">viral metagenome</name>
    <dbReference type="NCBI Taxonomy" id="1070528"/>
    <lineage>
        <taxon>unclassified sequences</taxon>
        <taxon>metagenomes</taxon>
        <taxon>organismal metagenomes</taxon>
    </lineage>
</organism>
<dbReference type="EMBL" id="MN739040">
    <property type="protein sequence ID" value="QHS85095.1"/>
    <property type="molecule type" value="Genomic_DNA"/>
</dbReference>
<sequence>MVLNIYDLYITRSKPELDYFYRLVHFLKYVELGNTTVQLVHLDFRSNSVVPNIRFNNTEMISRVYTFTNDNRSVREAVIYNLNELIKLYTYRPGTNVFVYTGHSDGMYLVKRKVRLLRVEDFCELVSQVNKGQKADLIVFDCCLCGNIGTLYVCSSYTKYVLASTSYQSFLSILETNNTYKWPGDIKVYTKNIIKEIGSFEKIEKDAYDSNYSLYSMNEYLLQLIQLVLRYKEQFNYSKSYVIDSAQYKDIECAFQDLGIDVTPLLNKIVVFNRYPDKPKCVNRKISKKKDQSIPSKLMIVLKRPIRTDLHTKADIFLLNKVKVQK</sequence>
<dbReference type="AlphaFoldDB" id="A0A6C0AYQ4"/>
<reference evidence="1" key="1">
    <citation type="journal article" date="2020" name="Nature">
        <title>Giant virus diversity and host interactions through global metagenomics.</title>
        <authorList>
            <person name="Schulz F."/>
            <person name="Roux S."/>
            <person name="Paez-Espino D."/>
            <person name="Jungbluth S."/>
            <person name="Walsh D.A."/>
            <person name="Denef V.J."/>
            <person name="McMahon K.D."/>
            <person name="Konstantinidis K.T."/>
            <person name="Eloe-Fadrosh E.A."/>
            <person name="Kyrpides N.C."/>
            <person name="Woyke T."/>
        </authorList>
    </citation>
    <scope>NUCLEOTIDE SEQUENCE</scope>
    <source>
        <strain evidence="1">GVMAG-M-3300009182-67</strain>
    </source>
</reference>
<evidence type="ECO:0000313" key="1">
    <source>
        <dbReference type="EMBL" id="QHS85095.1"/>
    </source>
</evidence>
<name>A0A6C0AYQ4_9ZZZZ</name>